<dbReference type="InterPro" id="IPR005135">
    <property type="entry name" value="Endo/exonuclease/phosphatase"/>
</dbReference>
<name>A0A7K3WPQ8_9FLAO</name>
<keyword evidence="2" id="KW-0269">Exonuclease</keyword>
<keyword evidence="3" id="KW-1185">Reference proteome</keyword>
<dbReference type="Pfam" id="PF19580">
    <property type="entry name" value="Exo_endo_phos_3"/>
    <property type="match status" value="1"/>
</dbReference>
<keyword evidence="2" id="KW-0378">Hydrolase</keyword>
<feature type="domain" description="Endonuclease/exonuclease/phosphatase" evidence="1">
    <location>
        <begin position="43"/>
        <end position="350"/>
    </location>
</feature>
<comment type="caution">
    <text evidence="2">The sequence shown here is derived from an EMBL/GenBank/DDBJ whole genome shotgun (WGS) entry which is preliminary data.</text>
</comment>
<proteinExistence type="predicted"/>
<dbReference type="GO" id="GO:0004519">
    <property type="term" value="F:endonuclease activity"/>
    <property type="evidence" value="ECO:0007669"/>
    <property type="project" value="UniProtKB-KW"/>
</dbReference>
<keyword evidence="2" id="KW-0255">Endonuclease</keyword>
<dbReference type="SUPFAM" id="SSF56219">
    <property type="entry name" value="DNase I-like"/>
    <property type="match status" value="1"/>
</dbReference>
<dbReference type="AlphaFoldDB" id="A0A7K3WPQ8"/>
<protein>
    <submittedName>
        <fullName evidence="2">Endonuclease/exonuclease/phosphatase family protein</fullName>
    </submittedName>
</protein>
<dbReference type="Proteomes" id="UP000486602">
    <property type="component" value="Unassembled WGS sequence"/>
</dbReference>
<dbReference type="InterPro" id="IPR036691">
    <property type="entry name" value="Endo/exonu/phosph_ase_sf"/>
</dbReference>
<organism evidence="2 3">
    <name type="scientific">Cryomorpha ignava</name>
    <dbReference type="NCBI Taxonomy" id="101383"/>
    <lineage>
        <taxon>Bacteria</taxon>
        <taxon>Pseudomonadati</taxon>
        <taxon>Bacteroidota</taxon>
        <taxon>Flavobacteriia</taxon>
        <taxon>Flavobacteriales</taxon>
        <taxon>Cryomorphaceae</taxon>
        <taxon>Cryomorpha</taxon>
    </lineage>
</organism>
<accession>A0A7K3WPQ8</accession>
<dbReference type="PANTHER" id="PTHR42834">
    <property type="entry name" value="ENDONUCLEASE/EXONUCLEASE/PHOSPHATASE FAMILY PROTEIN (AFU_ORTHOLOGUE AFUA_3G09210)"/>
    <property type="match status" value="1"/>
</dbReference>
<dbReference type="PANTHER" id="PTHR42834:SF1">
    <property type="entry name" value="ENDONUCLEASE_EXONUCLEASE_PHOSPHATASE FAMILY PROTEIN (AFU_ORTHOLOGUE AFUA_3G09210)"/>
    <property type="match status" value="1"/>
</dbReference>
<dbReference type="GO" id="GO:0004527">
    <property type="term" value="F:exonuclease activity"/>
    <property type="evidence" value="ECO:0007669"/>
    <property type="project" value="UniProtKB-KW"/>
</dbReference>
<evidence type="ECO:0000313" key="3">
    <source>
        <dbReference type="Proteomes" id="UP000486602"/>
    </source>
</evidence>
<evidence type="ECO:0000259" key="1">
    <source>
        <dbReference type="Pfam" id="PF19580"/>
    </source>
</evidence>
<reference evidence="2 3" key="1">
    <citation type="submission" date="2020-02" db="EMBL/GenBank/DDBJ databases">
        <title>Out from the shadows clarifying the taxonomy of the family Cryomorphaceae and related taxa by utilizing the GTDB taxonomic framework.</title>
        <authorList>
            <person name="Bowman J.P."/>
        </authorList>
    </citation>
    <scope>NUCLEOTIDE SEQUENCE [LARGE SCALE GENOMIC DNA]</scope>
    <source>
        <strain evidence="2 3">QSSC 1-22</strain>
    </source>
</reference>
<keyword evidence="2" id="KW-0540">Nuclease</keyword>
<dbReference type="Gene3D" id="3.60.10.10">
    <property type="entry name" value="Endonuclease/exonuclease/phosphatase"/>
    <property type="match status" value="1"/>
</dbReference>
<dbReference type="RefSeq" id="WP_163283597.1">
    <property type="nucleotide sequence ID" value="NZ_JAAGVY010000006.1"/>
</dbReference>
<gene>
    <name evidence="2" type="ORF">G3O08_05095</name>
</gene>
<sequence>MKHLTSLSLLSLLFLPLTIKGQVDGFQRYENAIKSRSNSDFRIGFYNVENLFDLVDDSLTRDEAFTPEGENRYTFGRYKKKSVGLARTLLAMGVWEPLEIIGLAEIESRWVLEGFTKFSPLKNAGYEIIHEDSPDRRGIDVACLYRPEKFNLILYKYYRVNFPFDPDRKTRDMLYVKGIMSNKDTLHVFINHWPSRYGGQFVSEPGRAFLANLVREKVDSLNARFDNPLIVITGDFNDEPDDISVKDVLKAHVNPTEATGNDLVNLSAPIKYIFGTHSFGGEWGVLDHIIVSNSLLTGQSTYTRLNSLGIFDAPWLLTKNAAGNDVPLRTFQGPAYKGGYSDHLPIFLDLYFDKQESESKLDSQ</sequence>
<dbReference type="EMBL" id="JAAGVY010000006">
    <property type="protein sequence ID" value="NEN22872.1"/>
    <property type="molecule type" value="Genomic_DNA"/>
</dbReference>
<evidence type="ECO:0000313" key="2">
    <source>
        <dbReference type="EMBL" id="NEN22872.1"/>
    </source>
</evidence>